<dbReference type="InterPro" id="IPR015421">
    <property type="entry name" value="PyrdxlP-dep_Trfase_major"/>
</dbReference>
<evidence type="ECO:0000259" key="1">
    <source>
        <dbReference type="Pfam" id="PF00266"/>
    </source>
</evidence>
<dbReference type="HOGENOM" id="CLU_003433_2_2_1"/>
<sequence>MTLHFDIHGLRTKFPALDRSQIFLDNAGGSQILGAAADAYAHPSPHGQVFLISSSIRDYLVTSNVQLGASYKVGKQSTAHYNQGYEAGARYINAAKEEIVFGASTTQLLRNLSLALEFEAGDEIVVSALDHEANIASWVELAHSQHLTLKMWKPDGQDTSPKLTVENLKPLLSNKTRLVVLTHVSNILGTIHDVKAIAAAAHGFPNVLVGVDGVAYAPHRPIDVQELDVDFYCFSWYKVFGPHIAMLYASRTMQRQMRSLGHYFNPSASLADKIGLAAGSYELIASIPVVVNHLLHEGWEASVAHETQLQHHLLGYLLKREDVTIFGEKSADPHVRVPTVSFKLLGWSSQQVVETVEAKSDIAFRWGSFYSQRLTKEIMGLDPADGVIRISMAHYNTLEEIDAVIAALDDTVKVHSTGAAKKI</sequence>
<dbReference type="Gene3D" id="3.90.1150.10">
    <property type="entry name" value="Aspartate Aminotransferase, domain 1"/>
    <property type="match status" value="1"/>
</dbReference>
<dbReference type="Gene3D" id="3.40.640.10">
    <property type="entry name" value="Type I PLP-dependent aspartate aminotransferase-like (Major domain)"/>
    <property type="match status" value="1"/>
</dbReference>
<dbReference type="InParanoid" id="A0A084R015"/>
<dbReference type="SUPFAM" id="SSF53383">
    <property type="entry name" value="PLP-dependent transferases"/>
    <property type="match status" value="1"/>
</dbReference>
<dbReference type="Proteomes" id="UP000028524">
    <property type="component" value="Unassembled WGS sequence"/>
</dbReference>
<dbReference type="InterPro" id="IPR015424">
    <property type="entry name" value="PyrdxlP-dep_Trfase"/>
</dbReference>
<reference evidence="2 3" key="1">
    <citation type="journal article" date="2014" name="BMC Genomics">
        <title>Comparative genome sequencing reveals chemotype-specific gene clusters in the toxigenic black mold Stachybotrys.</title>
        <authorList>
            <person name="Semeiks J."/>
            <person name="Borek D."/>
            <person name="Otwinowski Z."/>
            <person name="Grishin N.V."/>
        </authorList>
    </citation>
    <scope>NUCLEOTIDE SEQUENCE [LARGE SCALE GENOMIC DNA]</scope>
    <source>
        <strain evidence="2 3">IBT 40285</strain>
    </source>
</reference>
<dbReference type="EMBL" id="KL659439">
    <property type="protein sequence ID" value="KFA69550.1"/>
    <property type="molecule type" value="Genomic_DNA"/>
</dbReference>
<name>A0A084R015_STAC4</name>
<proteinExistence type="predicted"/>
<dbReference type="OMA" id="ANMLGWA"/>
<dbReference type="PANTHER" id="PTHR43586:SF21">
    <property type="entry name" value="PYRIDOXAL PHOSPHATE (PLP)-DEPENDENT ASPARTATE AMINOTRANSFERASE SUPERFAMILY"/>
    <property type="match status" value="1"/>
</dbReference>
<protein>
    <recommendedName>
        <fullName evidence="1">Aminotransferase class V domain-containing protein</fullName>
    </recommendedName>
</protein>
<evidence type="ECO:0000313" key="3">
    <source>
        <dbReference type="Proteomes" id="UP000028524"/>
    </source>
</evidence>
<dbReference type="InterPro" id="IPR015422">
    <property type="entry name" value="PyrdxlP-dep_Trfase_small"/>
</dbReference>
<accession>A0A084R015</accession>
<keyword evidence="3" id="KW-1185">Reference proteome</keyword>
<feature type="domain" description="Aminotransferase class V" evidence="1">
    <location>
        <begin position="56"/>
        <end position="404"/>
    </location>
</feature>
<gene>
    <name evidence="2" type="ORF">S40285_09118</name>
</gene>
<evidence type="ECO:0000313" key="2">
    <source>
        <dbReference type="EMBL" id="KFA69550.1"/>
    </source>
</evidence>
<dbReference type="AlphaFoldDB" id="A0A084R015"/>
<organism evidence="2 3">
    <name type="scientific">Stachybotrys chlorohalonatus (strain IBT 40285)</name>
    <dbReference type="NCBI Taxonomy" id="1283841"/>
    <lineage>
        <taxon>Eukaryota</taxon>
        <taxon>Fungi</taxon>
        <taxon>Dikarya</taxon>
        <taxon>Ascomycota</taxon>
        <taxon>Pezizomycotina</taxon>
        <taxon>Sordariomycetes</taxon>
        <taxon>Hypocreomycetidae</taxon>
        <taxon>Hypocreales</taxon>
        <taxon>Stachybotryaceae</taxon>
        <taxon>Stachybotrys</taxon>
    </lineage>
</organism>
<dbReference type="PANTHER" id="PTHR43586">
    <property type="entry name" value="CYSTEINE DESULFURASE"/>
    <property type="match status" value="1"/>
</dbReference>
<dbReference type="STRING" id="1283841.A0A084R015"/>
<dbReference type="OrthoDB" id="420046at2759"/>
<dbReference type="Pfam" id="PF00266">
    <property type="entry name" value="Aminotran_5"/>
    <property type="match status" value="1"/>
</dbReference>
<dbReference type="InterPro" id="IPR000192">
    <property type="entry name" value="Aminotrans_V_dom"/>
</dbReference>